<sequence length="282" mass="31585">MNDVRCLCTTYKQEGIGMETVIFADIDGTLLNSEHQITTLTRQAIDTVQNNGIPFVIVTARGITGTYPLLDQNGIRCPVITYSGGVILDEHRNVIYHDGLTRDRAADVVDFIESNNLDMVWCAFSFEDWISQDRSDPRILNEESIVMARSREGAIASVERDEVQKILCICNPAETNEIERRLGEHFSDLMIVKSSDILIEVMPMGTTKAAAIRRLCALWNLPIELSIAFGDSYNDVPMLEAAGKGYLMANAPVDLKCRLPLLTDRDNDHDGIYWTLKDLDLV</sequence>
<dbReference type="eggNOG" id="COG0561">
    <property type="taxonomic scope" value="Bacteria"/>
</dbReference>
<dbReference type="EMBL" id="CP002628">
    <property type="protein sequence ID" value="AEB06700.1"/>
    <property type="molecule type" value="Genomic_DNA"/>
</dbReference>
<dbReference type="NCBIfam" id="TIGR00099">
    <property type="entry name" value="Cof-subfamily"/>
    <property type="match status" value="1"/>
</dbReference>
<dbReference type="CDD" id="cd07516">
    <property type="entry name" value="HAD_Pase"/>
    <property type="match status" value="1"/>
</dbReference>
<dbReference type="PROSITE" id="PS01228">
    <property type="entry name" value="COF_1"/>
    <property type="match status" value="1"/>
</dbReference>
<dbReference type="Gene3D" id="3.40.50.1000">
    <property type="entry name" value="HAD superfamily/HAD-like"/>
    <property type="match status" value="1"/>
</dbReference>
<dbReference type="SFLD" id="SFLDS00003">
    <property type="entry name" value="Haloacid_Dehalogenase"/>
    <property type="match status" value="1"/>
</dbReference>
<name>F2NBG4_CORGP</name>
<dbReference type="InterPro" id="IPR023214">
    <property type="entry name" value="HAD_sf"/>
</dbReference>
<dbReference type="HOGENOM" id="CLU_044146_0_2_11"/>
<dbReference type="GO" id="GO:0016791">
    <property type="term" value="F:phosphatase activity"/>
    <property type="evidence" value="ECO:0007669"/>
    <property type="project" value="TreeGrafter"/>
</dbReference>
<dbReference type="NCBIfam" id="TIGR01484">
    <property type="entry name" value="HAD-SF-IIB"/>
    <property type="match status" value="1"/>
</dbReference>
<dbReference type="AlphaFoldDB" id="F2NBG4"/>
<dbReference type="PROSITE" id="PS01229">
    <property type="entry name" value="COF_2"/>
    <property type="match status" value="1"/>
</dbReference>
<keyword evidence="1" id="KW-0378">Hydrolase</keyword>
<dbReference type="SUPFAM" id="SSF56784">
    <property type="entry name" value="HAD-like"/>
    <property type="match status" value="1"/>
</dbReference>
<dbReference type="InterPro" id="IPR036412">
    <property type="entry name" value="HAD-like_sf"/>
</dbReference>
<keyword evidence="2" id="KW-1185">Reference proteome</keyword>
<evidence type="ECO:0000313" key="1">
    <source>
        <dbReference type="EMBL" id="AEB06700.1"/>
    </source>
</evidence>
<dbReference type="SFLD" id="SFLDG01140">
    <property type="entry name" value="C2.B:_Phosphomannomutase_and_P"/>
    <property type="match status" value="1"/>
</dbReference>
<dbReference type="GO" id="GO:0000287">
    <property type="term" value="F:magnesium ion binding"/>
    <property type="evidence" value="ECO:0007669"/>
    <property type="project" value="TreeGrafter"/>
</dbReference>
<reference evidence="2" key="1">
    <citation type="journal article" date="2013" name="Stand. Genomic Sci.">
        <title>Complete genome sequence of Coriobacterium glomerans type strain (PW2(T)) from the midgut of Pyrrhocoris apterus L. (red soldier bug).</title>
        <authorList>
            <person name="Stackebrandt E."/>
            <person name="Zeytun A."/>
            <person name="Lapidus A."/>
            <person name="Nolan M."/>
            <person name="Lucas S."/>
            <person name="Hammon N."/>
            <person name="Deshpande S."/>
            <person name="Cheng J.F."/>
            <person name="Tapia R."/>
            <person name="Goodwin L.A."/>
            <person name="Pitluck S."/>
            <person name="Liolios K."/>
            <person name="Pagani I."/>
            <person name="Ivanova N."/>
            <person name="Mavromatis K."/>
            <person name="Mikhailova N."/>
            <person name="Huntemann M."/>
            <person name="Pati A."/>
            <person name="Chen A."/>
            <person name="Palaniappan K."/>
            <person name="Chang Y.J."/>
            <person name="Land M."/>
            <person name="Hauser L."/>
            <person name="Rohde M."/>
            <person name="Pukall R."/>
            <person name="Goker M."/>
            <person name="Detter J.C."/>
            <person name="Woyke T."/>
            <person name="Bristow J."/>
            <person name="Eisen J.A."/>
            <person name="Markowitz V."/>
            <person name="Hugenholtz P."/>
            <person name="Kyrpides N.C."/>
            <person name="Klenk H.P."/>
        </authorList>
    </citation>
    <scope>NUCLEOTIDE SEQUENCE</scope>
    <source>
        <strain evidence="2">ATCC 49209 / DSM 20642 / JCM 10262 / PW2</strain>
    </source>
</reference>
<proteinExistence type="predicted"/>
<dbReference type="InterPro" id="IPR006379">
    <property type="entry name" value="HAD-SF_hydro_IIB"/>
</dbReference>
<dbReference type="KEGG" id="cgo:Corgl_0586"/>
<protein>
    <submittedName>
        <fullName evidence="1">Cof-like hydrolase</fullName>
    </submittedName>
</protein>
<dbReference type="OrthoDB" id="3180855at2"/>
<gene>
    <name evidence="1" type="ordered locus">Corgl_0586</name>
</gene>
<dbReference type="Pfam" id="PF08282">
    <property type="entry name" value="Hydrolase_3"/>
    <property type="match status" value="1"/>
</dbReference>
<accession>F2NBG4</accession>
<dbReference type="InterPro" id="IPR000150">
    <property type="entry name" value="Cof"/>
</dbReference>
<dbReference type="GO" id="GO:0005829">
    <property type="term" value="C:cytosol"/>
    <property type="evidence" value="ECO:0007669"/>
    <property type="project" value="TreeGrafter"/>
</dbReference>
<dbReference type="STRING" id="700015.Corgl_0586"/>
<dbReference type="PANTHER" id="PTHR10000">
    <property type="entry name" value="PHOSPHOSERINE PHOSPHATASE"/>
    <property type="match status" value="1"/>
</dbReference>
<dbReference type="Gene3D" id="3.30.1240.10">
    <property type="match status" value="1"/>
</dbReference>
<dbReference type="Proteomes" id="UP000006851">
    <property type="component" value="Chromosome"/>
</dbReference>
<evidence type="ECO:0000313" key="2">
    <source>
        <dbReference type="Proteomes" id="UP000006851"/>
    </source>
</evidence>
<dbReference type="PANTHER" id="PTHR10000:SF8">
    <property type="entry name" value="HAD SUPERFAMILY HYDROLASE-LIKE, TYPE 3"/>
    <property type="match status" value="1"/>
</dbReference>
<organism evidence="1 2">
    <name type="scientific">Coriobacterium glomerans (strain ATCC 49209 / DSM 20642 / JCM 10262 / PW2)</name>
    <dbReference type="NCBI Taxonomy" id="700015"/>
    <lineage>
        <taxon>Bacteria</taxon>
        <taxon>Bacillati</taxon>
        <taxon>Actinomycetota</taxon>
        <taxon>Coriobacteriia</taxon>
        <taxon>Coriobacteriales</taxon>
        <taxon>Coriobacteriaceae</taxon>
        <taxon>Coriobacterium</taxon>
    </lineage>
</organism>